<feature type="transmembrane region" description="Helical" evidence="5">
    <location>
        <begin position="125"/>
        <end position="144"/>
    </location>
</feature>
<protein>
    <submittedName>
        <fullName evidence="7">RTA1 like protein-domain-containing protein</fullName>
    </submittedName>
</protein>
<comment type="subcellular location">
    <subcellularLocation>
        <location evidence="1">Membrane</location>
        <topology evidence="1">Multi-pass membrane protein</topology>
    </subcellularLocation>
</comment>
<accession>A0A9P5PYA1</accession>
<feature type="transmembrane region" description="Helical" evidence="5">
    <location>
        <begin position="74"/>
        <end position="98"/>
    </location>
</feature>
<dbReference type="Proteomes" id="UP000772434">
    <property type="component" value="Unassembled WGS sequence"/>
</dbReference>
<dbReference type="PANTHER" id="PTHR31465:SF1">
    <property type="entry name" value="PROTEIN RTA1-RELATED"/>
    <property type="match status" value="1"/>
</dbReference>
<dbReference type="EMBL" id="JADNRY010001129">
    <property type="protein sequence ID" value="KAF9020694.1"/>
    <property type="molecule type" value="Genomic_DNA"/>
</dbReference>
<evidence type="ECO:0000313" key="8">
    <source>
        <dbReference type="Proteomes" id="UP000772434"/>
    </source>
</evidence>
<comment type="caution">
    <text evidence="7">The sequence shown here is derived from an EMBL/GenBank/DDBJ whole genome shotgun (WGS) entry which is preliminary data.</text>
</comment>
<keyword evidence="3 5" id="KW-1133">Transmembrane helix</keyword>
<sequence length="307" mass="34084">MGDVFLFLLFSAGFIFKVWPAVIGIVLYGISGGIHWIHLYRVGQRYMLVLTIGMACMTLGMILRIAVAHSPFSLGLYIIMDMFVLLSPCAFLATNYMLLSRLANSLGRDIADDCLLISSRRITKIFVWSDVITFWIQAAGGGLSAEASLSKVGTDIAMAGLILQLISYSLFTLLLVMFGFKVRSKYPQAWQVRDGEKLFAVAGPFRISPITNWKILYFTMCVTCVGILVRSIFRIAEFAGGYFGFLAVHEGFFFCLDALPLWLAMSLYCFLWPSRFINKQAVDISARGSPVDIPLSEKGKSETSSST</sequence>
<evidence type="ECO:0000313" key="7">
    <source>
        <dbReference type="EMBL" id="KAF9072113.1"/>
    </source>
</evidence>
<evidence type="ECO:0000256" key="4">
    <source>
        <dbReference type="ARBA" id="ARBA00023136"/>
    </source>
</evidence>
<dbReference type="EMBL" id="JADNRY010000027">
    <property type="protein sequence ID" value="KAF9072113.1"/>
    <property type="molecule type" value="Genomic_DNA"/>
</dbReference>
<reference evidence="7" key="1">
    <citation type="submission" date="2020-11" db="EMBL/GenBank/DDBJ databases">
        <authorList>
            <consortium name="DOE Joint Genome Institute"/>
            <person name="Ahrendt S."/>
            <person name="Riley R."/>
            <person name="Andreopoulos W."/>
            <person name="Labutti K."/>
            <person name="Pangilinan J."/>
            <person name="Ruiz-Duenas F.J."/>
            <person name="Barrasa J.M."/>
            <person name="Sanchez-Garcia M."/>
            <person name="Camarero S."/>
            <person name="Miyauchi S."/>
            <person name="Serrano A."/>
            <person name="Linde D."/>
            <person name="Babiker R."/>
            <person name="Drula E."/>
            <person name="Ayuso-Fernandez I."/>
            <person name="Pacheco R."/>
            <person name="Padilla G."/>
            <person name="Ferreira P."/>
            <person name="Barriuso J."/>
            <person name="Kellner H."/>
            <person name="Castanera R."/>
            <person name="Alfaro M."/>
            <person name="Ramirez L."/>
            <person name="Pisabarro A.G."/>
            <person name="Kuo A."/>
            <person name="Tritt A."/>
            <person name="Lipzen A."/>
            <person name="He G."/>
            <person name="Yan M."/>
            <person name="Ng V."/>
            <person name="Cullen D."/>
            <person name="Martin F."/>
            <person name="Rosso M.-N."/>
            <person name="Henrissat B."/>
            <person name="Hibbett D."/>
            <person name="Martinez A.T."/>
            <person name="Grigoriev I.V."/>
        </authorList>
    </citation>
    <scope>NUCLEOTIDE SEQUENCE</scope>
    <source>
        <strain evidence="7">AH 40177</strain>
    </source>
</reference>
<feature type="transmembrane region" description="Helical" evidence="5">
    <location>
        <begin position="242"/>
        <end position="271"/>
    </location>
</feature>
<feature type="transmembrane region" description="Helical" evidence="5">
    <location>
        <begin position="46"/>
        <end position="68"/>
    </location>
</feature>
<dbReference type="OrthoDB" id="3358017at2759"/>
<feature type="transmembrane region" description="Helical" evidence="5">
    <location>
        <begin position="215"/>
        <end position="236"/>
    </location>
</feature>
<evidence type="ECO:0000313" key="6">
    <source>
        <dbReference type="EMBL" id="KAF9020694.1"/>
    </source>
</evidence>
<keyword evidence="8" id="KW-1185">Reference proteome</keyword>
<feature type="transmembrane region" description="Helical" evidence="5">
    <location>
        <begin position="156"/>
        <end position="180"/>
    </location>
</feature>
<evidence type="ECO:0000256" key="2">
    <source>
        <dbReference type="ARBA" id="ARBA00022692"/>
    </source>
</evidence>
<keyword evidence="2 5" id="KW-0812">Transmembrane</keyword>
<name>A0A9P5PYA1_9AGAR</name>
<dbReference type="AlphaFoldDB" id="A0A9P5PYA1"/>
<dbReference type="PANTHER" id="PTHR31465">
    <property type="entry name" value="PROTEIN RTA1-RELATED"/>
    <property type="match status" value="1"/>
</dbReference>
<dbReference type="InterPro" id="IPR007568">
    <property type="entry name" value="RTA1"/>
</dbReference>
<gene>
    <name evidence="7" type="ORF">BDP27DRAFT_1261920</name>
    <name evidence="6" type="ORF">BDP27DRAFT_1457859</name>
</gene>
<evidence type="ECO:0000256" key="1">
    <source>
        <dbReference type="ARBA" id="ARBA00004141"/>
    </source>
</evidence>
<keyword evidence="4 5" id="KW-0472">Membrane</keyword>
<dbReference type="GO" id="GO:0016020">
    <property type="term" value="C:membrane"/>
    <property type="evidence" value="ECO:0007669"/>
    <property type="project" value="UniProtKB-SubCell"/>
</dbReference>
<organism evidence="7 8">
    <name type="scientific">Rhodocollybia butyracea</name>
    <dbReference type="NCBI Taxonomy" id="206335"/>
    <lineage>
        <taxon>Eukaryota</taxon>
        <taxon>Fungi</taxon>
        <taxon>Dikarya</taxon>
        <taxon>Basidiomycota</taxon>
        <taxon>Agaricomycotina</taxon>
        <taxon>Agaricomycetes</taxon>
        <taxon>Agaricomycetidae</taxon>
        <taxon>Agaricales</taxon>
        <taxon>Marasmiineae</taxon>
        <taxon>Omphalotaceae</taxon>
        <taxon>Rhodocollybia</taxon>
    </lineage>
</organism>
<dbReference type="Pfam" id="PF04479">
    <property type="entry name" value="RTA1"/>
    <property type="match status" value="1"/>
</dbReference>
<proteinExistence type="predicted"/>
<feature type="transmembrane region" description="Helical" evidence="5">
    <location>
        <begin position="6"/>
        <end position="34"/>
    </location>
</feature>
<evidence type="ECO:0000256" key="3">
    <source>
        <dbReference type="ARBA" id="ARBA00022989"/>
    </source>
</evidence>
<evidence type="ECO:0000256" key="5">
    <source>
        <dbReference type="SAM" id="Phobius"/>
    </source>
</evidence>